<dbReference type="AlphaFoldDB" id="A0AAN6MNQ3"/>
<keyword evidence="2" id="KW-1133">Transmembrane helix</keyword>
<dbReference type="PANTHER" id="PTHR47260:SF1">
    <property type="entry name" value="UPF0644 PROTEIN PB2B4.06"/>
    <property type="match status" value="1"/>
</dbReference>
<dbReference type="Gene3D" id="3.10.129.10">
    <property type="entry name" value="Hotdog Thioesterase"/>
    <property type="match status" value="1"/>
</dbReference>
<dbReference type="Proteomes" id="UP001303889">
    <property type="component" value="Unassembled WGS sequence"/>
</dbReference>
<dbReference type="InterPro" id="IPR052061">
    <property type="entry name" value="PTE-AB_protein"/>
</dbReference>
<dbReference type="InterPro" id="IPR029069">
    <property type="entry name" value="HotDog_dom_sf"/>
</dbReference>
<proteinExistence type="predicted"/>
<feature type="compositionally biased region" description="Low complexity" evidence="1">
    <location>
        <begin position="64"/>
        <end position="89"/>
    </location>
</feature>
<evidence type="ECO:0000256" key="2">
    <source>
        <dbReference type="SAM" id="Phobius"/>
    </source>
</evidence>
<feature type="region of interest" description="Disordered" evidence="1">
    <location>
        <begin position="55"/>
        <end position="100"/>
    </location>
</feature>
<keyword evidence="4" id="KW-1185">Reference proteome</keyword>
<evidence type="ECO:0000313" key="3">
    <source>
        <dbReference type="EMBL" id="KAK3903701.1"/>
    </source>
</evidence>
<reference evidence="3" key="2">
    <citation type="submission" date="2023-05" db="EMBL/GenBank/DDBJ databases">
        <authorList>
            <consortium name="Lawrence Berkeley National Laboratory"/>
            <person name="Steindorff A."/>
            <person name="Hensen N."/>
            <person name="Bonometti L."/>
            <person name="Westerberg I."/>
            <person name="Brannstrom I.O."/>
            <person name="Guillou S."/>
            <person name="Cros-Aarteil S."/>
            <person name="Calhoun S."/>
            <person name="Haridas S."/>
            <person name="Kuo A."/>
            <person name="Mondo S."/>
            <person name="Pangilinan J."/>
            <person name="Riley R."/>
            <person name="Labutti K."/>
            <person name="Andreopoulos B."/>
            <person name="Lipzen A."/>
            <person name="Chen C."/>
            <person name="Yanf M."/>
            <person name="Daum C."/>
            <person name="Ng V."/>
            <person name="Clum A."/>
            <person name="Ohm R."/>
            <person name="Martin F."/>
            <person name="Silar P."/>
            <person name="Natvig D."/>
            <person name="Lalanne C."/>
            <person name="Gautier V."/>
            <person name="Ament-Velasquez S.L."/>
            <person name="Kruys A."/>
            <person name="Hutchinson M.I."/>
            <person name="Powell A.J."/>
            <person name="Barry K."/>
            <person name="Miller A.N."/>
            <person name="Grigoriev I.V."/>
            <person name="Debuchy R."/>
            <person name="Gladieux P."/>
            <person name="Thoren M.H."/>
            <person name="Johannesson H."/>
        </authorList>
    </citation>
    <scope>NUCLEOTIDE SEQUENCE</scope>
    <source>
        <strain evidence="3">CBS 103.79</strain>
    </source>
</reference>
<evidence type="ECO:0000256" key="1">
    <source>
        <dbReference type="SAM" id="MobiDB-lite"/>
    </source>
</evidence>
<dbReference type="EMBL" id="MU855434">
    <property type="protein sequence ID" value="KAK3903701.1"/>
    <property type="molecule type" value="Genomic_DNA"/>
</dbReference>
<comment type="caution">
    <text evidence="3">The sequence shown here is derived from an EMBL/GenBank/DDBJ whole genome shotgun (WGS) entry which is preliminary data.</text>
</comment>
<organism evidence="3 4">
    <name type="scientific">Staphylotrichum tortipilum</name>
    <dbReference type="NCBI Taxonomy" id="2831512"/>
    <lineage>
        <taxon>Eukaryota</taxon>
        <taxon>Fungi</taxon>
        <taxon>Dikarya</taxon>
        <taxon>Ascomycota</taxon>
        <taxon>Pezizomycotina</taxon>
        <taxon>Sordariomycetes</taxon>
        <taxon>Sordariomycetidae</taxon>
        <taxon>Sordariales</taxon>
        <taxon>Chaetomiaceae</taxon>
        <taxon>Staphylotrichum</taxon>
    </lineage>
</organism>
<protein>
    <submittedName>
        <fullName evidence="3">HotDog domain-containing protein</fullName>
    </submittedName>
</protein>
<keyword evidence="2" id="KW-0472">Membrane</keyword>
<sequence>MVPRIQLRRLPKLAAAQCHAPRTTLPFLAPLSAPQSLPQRLQRPFSTCLALRQEPRQPHPPAAADPALPTSTTTVTTTTDTITATTAEPTPEPTPKKKRRTGRILFALTFTLLGYFAGSSFRLLLSPPTPPVPGSEEDAYTIRALHEQAAALPIVQSLTAAAAAEPDRFESWDAYDSLTPERRKQHITAGALAGSRGVGGFQRVWWDKLAGEVVSVVYFGSAATGWPGVVHGGCLATILDESCGRAAFKEWGGKGGMTACLGLEYKRMTLANGFYVVRVRARPEEELPEEERGKRSYKCWVDARIEDANTGLTTVVAEALFVGGEGKNGGKGRKNAGQFGAEAKQAHFRF</sequence>
<name>A0AAN6MNQ3_9PEZI</name>
<accession>A0AAN6MNQ3</accession>
<feature type="transmembrane region" description="Helical" evidence="2">
    <location>
        <begin position="104"/>
        <end position="125"/>
    </location>
</feature>
<gene>
    <name evidence="3" type="ORF">C8A05DRAFT_14358</name>
</gene>
<reference evidence="3" key="1">
    <citation type="journal article" date="2023" name="Mol. Phylogenet. Evol.">
        <title>Genome-scale phylogeny and comparative genomics of the fungal order Sordariales.</title>
        <authorList>
            <person name="Hensen N."/>
            <person name="Bonometti L."/>
            <person name="Westerberg I."/>
            <person name="Brannstrom I.O."/>
            <person name="Guillou S."/>
            <person name="Cros-Aarteil S."/>
            <person name="Calhoun S."/>
            <person name="Haridas S."/>
            <person name="Kuo A."/>
            <person name="Mondo S."/>
            <person name="Pangilinan J."/>
            <person name="Riley R."/>
            <person name="LaButti K."/>
            <person name="Andreopoulos B."/>
            <person name="Lipzen A."/>
            <person name="Chen C."/>
            <person name="Yan M."/>
            <person name="Daum C."/>
            <person name="Ng V."/>
            <person name="Clum A."/>
            <person name="Steindorff A."/>
            <person name="Ohm R.A."/>
            <person name="Martin F."/>
            <person name="Silar P."/>
            <person name="Natvig D.O."/>
            <person name="Lalanne C."/>
            <person name="Gautier V."/>
            <person name="Ament-Velasquez S.L."/>
            <person name="Kruys A."/>
            <person name="Hutchinson M.I."/>
            <person name="Powell A.J."/>
            <person name="Barry K."/>
            <person name="Miller A.N."/>
            <person name="Grigoriev I.V."/>
            <person name="Debuchy R."/>
            <person name="Gladieux P."/>
            <person name="Hiltunen Thoren M."/>
            <person name="Johannesson H."/>
        </authorList>
    </citation>
    <scope>NUCLEOTIDE SEQUENCE</scope>
    <source>
        <strain evidence="3">CBS 103.79</strain>
    </source>
</reference>
<keyword evidence="2" id="KW-0812">Transmembrane</keyword>
<dbReference type="PANTHER" id="PTHR47260">
    <property type="entry name" value="UPF0644 PROTEIN PB2B4.06"/>
    <property type="match status" value="1"/>
</dbReference>
<dbReference type="CDD" id="cd03443">
    <property type="entry name" value="PaaI_thioesterase"/>
    <property type="match status" value="1"/>
</dbReference>
<evidence type="ECO:0000313" key="4">
    <source>
        <dbReference type="Proteomes" id="UP001303889"/>
    </source>
</evidence>
<dbReference type="SUPFAM" id="SSF54637">
    <property type="entry name" value="Thioesterase/thiol ester dehydrase-isomerase"/>
    <property type="match status" value="1"/>
</dbReference>